<dbReference type="EMBL" id="ABEU02000004">
    <property type="protein sequence ID" value="PNR55407.1"/>
    <property type="molecule type" value="Genomic_DNA"/>
</dbReference>
<reference evidence="1 3" key="2">
    <citation type="journal article" date="2018" name="Plant J.">
        <title>The Physcomitrella patens chromosome-scale assembly reveals moss genome structure and evolution.</title>
        <authorList>
            <person name="Lang D."/>
            <person name="Ullrich K.K."/>
            <person name="Murat F."/>
            <person name="Fuchs J."/>
            <person name="Jenkins J."/>
            <person name="Haas F.B."/>
            <person name="Piednoel M."/>
            <person name="Gundlach H."/>
            <person name="Van Bel M."/>
            <person name="Meyberg R."/>
            <person name="Vives C."/>
            <person name="Morata J."/>
            <person name="Symeonidi A."/>
            <person name="Hiss M."/>
            <person name="Muchero W."/>
            <person name="Kamisugi Y."/>
            <person name="Saleh O."/>
            <person name="Blanc G."/>
            <person name="Decker E.L."/>
            <person name="van Gessel N."/>
            <person name="Grimwood J."/>
            <person name="Hayes R.D."/>
            <person name="Graham S.W."/>
            <person name="Gunter L.E."/>
            <person name="McDaniel S.F."/>
            <person name="Hoernstein S.N.W."/>
            <person name="Larsson A."/>
            <person name="Li F.W."/>
            <person name="Perroud P.F."/>
            <person name="Phillips J."/>
            <person name="Ranjan P."/>
            <person name="Rokshar D.S."/>
            <person name="Rothfels C.J."/>
            <person name="Schneider L."/>
            <person name="Shu S."/>
            <person name="Stevenson D.W."/>
            <person name="Thummler F."/>
            <person name="Tillich M."/>
            <person name="Villarreal Aguilar J.C."/>
            <person name="Widiez T."/>
            <person name="Wong G.K."/>
            <person name="Wymore A."/>
            <person name="Zhang Y."/>
            <person name="Zimmer A.D."/>
            <person name="Quatrano R.S."/>
            <person name="Mayer K.F.X."/>
            <person name="Goodstein D."/>
            <person name="Casacuberta J.M."/>
            <person name="Vandepoele K."/>
            <person name="Reski R."/>
            <person name="Cuming A.C."/>
            <person name="Tuskan G.A."/>
            <person name="Maumus F."/>
            <person name="Salse J."/>
            <person name="Schmutz J."/>
            <person name="Rensing S.A."/>
        </authorList>
    </citation>
    <scope>NUCLEOTIDE SEQUENCE [LARGE SCALE GENOMIC DNA]</scope>
    <source>
        <strain evidence="2 3">cv. Gransden 2004</strain>
    </source>
</reference>
<dbReference type="InParanoid" id="A0A2K1KNR6"/>
<accession>A0A2K1KNR6</accession>
<evidence type="ECO:0000313" key="3">
    <source>
        <dbReference type="Proteomes" id="UP000006727"/>
    </source>
</evidence>
<gene>
    <name evidence="1" type="ORF">PHYPA_006304</name>
</gene>
<keyword evidence="3" id="KW-1185">Reference proteome</keyword>
<dbReference type="Gramene" id="Pp3c4_16360V3.1">
    <property type="protein sequence ID" value="PAC:32921370.CDS.1"/>
    <property type="gene ID" value="Pp3c4_16360"/>
</dbReference>
<dbReference type="PaxDb" id="3218-PP1S13_294V6.1"/>
<name>A0A2K1KNR6_PHYPA</name>
<organism evidence="1">
    <name type="scientific">Physcomitrium patens</name>
    <name type="common">Spreading-leaved earth moss</name>
    <name type="synonym">Physcomitrella patens</name>
    <dbReference type="NCBI Taxonomy" id="3218"/>
    <lineage>
        <taxon>Eukaryota</taxon>
        <taxon>Viridiplantae</taxon>
        <taxon>Streptophyta</taxon>
        <taxon>Embryophyta</taxon>
        <taxon>Bryophyta</taxon>
        <taxon>Bryophytina</taxon>
        <taxon>Bryopsida</taxon>
        <taxon>Funariidae</taxon>
        <taxon>Funariales</taxon>
        <taxon>Funariaceae</taxon>
        <taxon>Physcomitrium</taxon>
    </lineage>
</organism>
<reference evidence="1 3" key="1">
    <citation type="journal article" date="2008" name="Science">
        <title>The Physcomitrella genome reveals evolutionary insights into the conquest of land by plants.</title>
        <authorList>
            <person name="Rensing S."/>
            <person name="Lang D."/>
            <person name="Zimmer A."/>
            <person name="Terry A."/>
            <person name="Salamov A."/>
            <person name="Shapiro H."/>
            <person name="Nishiyama T."/>
            <person name="Perroud P.-F."/>
            <person name="Lindquist E."/>
            <person name="Kamisugi Y."/>
            <person name="Tanahashi T."/>
            <person name="Sakakibara K."/>
            <person name="Fujita T."/>
            <person name="Oishi K."/>
            <person name="Shin-I T."/>
            <person name="Kuroki Y."/>
            <person name="Toyoda A."/>
            <person name="Suzuki Y."/>
            <person name="Hashimoto A."/>
            <person name="Yamaguchi K."/>
            <person name="Sugano A."/>
            <person name="Kohara Y."/>
            <person name="Fujiyama A."/>
            <person name="Anterola A."/>
            <person name="Aoki S."/>
            <person name="Ashton N."/>
            <person name="Barbazuk W.B."/>
            <person name="Barker E."/>
            <person name="Bennetzen J."/>
            <person name="Bezanilla M."/>
            <person name="Blankenship R."/>
            <person name="Cho S.H."/>
            <person name="Dutcher S."/>
            <person name="Estelle M."/>
            <person name="Fawcett J.A."/>
            <person name="Gundlach H."/>
            <person name="Hanada K."/>
            <person name="Heyl A."/>
            <person name="Hicks K.A."/>
            <person name="Hugh J."/>
            <person name="Lohr M."/>
            <person name="Mayer K."/>
            <person name="Melkozernov A."/>
            <person name="Murata T."/>
            <person name="Nelson D."/>
            <person name="Pils B."/>
            <person name="Prigge M."/>
            <person name="Reiss B."/>
            <person name="Renner T."/>
            <person name="Rombauts S."/>
            <person name="Rushton P."/>
            <person name="Sanderfoot A."/>
            <person name="Schween G."/>
            <person name="Shiu S.-H."/>
            <person name="Stueber K."/>
            <person name="Theodoulou F.L."/>
            <person name="Tu H."/>
            <person name="Van de Peer Y."/>
            <person name="Verrier P.J."/>
            <person name="Waters E."/>
            <person name="Wood A."/>
            <person name="Yang L."/>
            <person name="Cove D."/>
            <person name="Cuming A."/>
            <person name="Hasebe M."/>
            <person name="Lucas S."/>
            <person name="Mishler D.B."/>
            <person name="Reski R."/>
            <person name="Grigoriev I."/>
            <person name="Quatrano R.S."/>
            <person name="Boore J.L."/>
        </authorList>
    </citation>
    <scope>NUCLEOTIDE SEQUENCE [LARGE SCALE GENOMIC DNA]</scope>
    <source>
        <strain evidence="2 3">cv. Gransden 2004</strain>
    </source>
</reference>
<dbReference type="Proteomes" id="UP000006727">
    <property type="component" value="Chromosome 4"/>
</dbReference>
<dbReference type="EnsemblPlants" id="Pp3c4_16360V3.1">
    <property type="protein sequence ID" value="PAC:32921370.CDS.1"/>
    <property type="gene ID" value="Pp3c4_16360"/>
</dbReference>
<evidence type="ECO:0000313" key="2">
    <source>
        <dbReference type="EnsemblPlants" id="PAC:32921370.CDS.1"/>
    </source>
</evidence>
<sequence length="217" mass="23195">MASVVGVRSAAAFAPSSDRGFIAVDSRYVKAPTSFQGRAVQRGFMGRSLRRVFLLLALKKLKSKRLSHSPSQRIVKVSAFGGQQMMMSPMVRKEDLVTNFRGDGDDNNMGTSPEFDVLGTVNSVLADVVDGQKYIKETGRTKARPMKRRALVVAFALSAFRGTIDDVEGSLGTLRRSSSSSLGRGPSAGFARTAHLLAQLSFGASDKTNQAAGSSNS</sequence>
<evidence type="ECO:0000313" key="1">
    <source>
        <dbReference type="EMBL" id="PNR55407.1"/>
    </source>
</evidence>
<protein>
    <submittedName>
        <fullName evidence="1 2">Uncharacterized protein</fullName>
    </submittedName>
</protein>
<reference evidence="2" key="3">
    <citation type="submission" date="2020-12" db="UniProtKB">
        <authorList>
            <consortium name="EnsemblPlants"/>
        </authorList>
    </citation>
    <scope>IDENTIFICATION</scope>
</reference>
<proteinExistence type="predicted"/>
<dbReference type="AlphaFoldDB" id="A0A2K1KNR6"/>
<dbReference type="Gramene" id="Pp3c4_16360V3.2">
    <property type="protein sequence ID" value="PAC:32921371.CDS.1"/>
    <property type="gene ID" value="Pp3c4_16360"/>
</dbReference>
<dbReference type="EnsemblPlants" id="Pp3c4_16360V3.2">
    <property type="protein sequence ID" value="PAC:32921371.CDS.1"/>
    <property type="gene ID" value="Pp3c4_16360"/>
</dbReference>